<name>A0ABU3WQ98_9NOCA</name>
<evidence type="ECO:0000313" key="5">
    <source>
        <dbReference type="Proteomes" id="UP001275440"/>
    </source>
</evidence>
<dbReference type="PANTHER" id="PTHR43884">
    <property type="entry name" value="ACYL-COA DEHYDROGENASE"/>
    <property type="match status" value="1"/>
</dbReference>
<dbReference type="Gene3D" id="1.10.540.10">
    <property type="entry name" value="Acyl-CoA dehydrogenase/oxidase, N-terminal domain"/>
    <property type="match status" value="1"/>
</dbReference>
<dbReference type="InterPro" id="IPR009100">
    <property type="entry name" value="AcylCoA_DH/oxidase_NM_dom_sf"/>
</dbReference>
<dbReference type="Gene3D" id="1.20.140.10">
    <property type="entry name" value="Butyryl-CoA Dehydrogenase, subunit A, domain 3"/>
    <property type="match status" value="1"/>
</dbReference>
<keyword evidence="1" id="KW-0560">Oxidoreductase</keyword>
<dbReference type="SUPFAM" id="SSF47203">
    <property type="entry name" value="Acyl-CoA dehydrogenase C-terminal domain-like"/>
    <property type="match status" value="1"/>
</dbReference>
<dbReference type="InterPro" id="IPR046373">
    <property type="entry name" value="Acyl-CoA_Oxase/DH_mid-dom_sf"/>
</dbReference>
<gene>
    <name evidence="4" type="ORF">F8M49_13810</name>
</gene>
<evidence type="ECO:0000313" key="4">
    <source>
        <dbReference type="EMBL" id="MDV2476151.1"/>
    </source>
</evidence>
<dbReference type="Gene3D" id="2.40.110.10">
    <property type="entry name" value="Butyryl-CoA Dehydrogenase, subunit A, domain 2"/>
    <property type="match status" value="1"/>
</dbReference>
<dbReference type="Pfam" id="PF08028">
    <property type="entry name" value="Acyl-CoA_dh_2"/>
    <property type="match status" value="1"/>
</dbReference>
<dbReference type="Proteomes" id="UP001275440">
    <property type="component" value="Unassembled WGS sequence"/>
</dbReference>
<accession>A0ABU3WQ98</accession>
<dbReference type="InterPro" id="IPR013107">
    <property type="entry name" value="Acyl-CoA_DH_C"/>
</dbReference>
<dbReference type="InterPro" id="IPR037069">
    <property type="entry name" value="AcylCoA_DH/ox_N_sf"/>
</dbReference>
<sequence length="410" mass="44079">MTAVVSESPPAETVRPPTPGSPELASVIEEIRADAVARRAAGGTEGPHRAVALLRKHRLGAVRVPREQGGGGYSLQQLFDLVVDLAEADPDVPHIVRVHYGFVEEIFRQPRTDRKSAWLPEIVEGKLFGGASSELGSRPVGTYTYDSALVPDGDGYRLDGVKFYSTGSLYSDYIRVSANLPDGKLLSAIVPVDRAGIEHKDDWDGIGQRHTGSGTTVFENVRVAEGETLPFRGDDTPVRPRQALPQLFLHAIAAGILRSVTTEASELVRSRKRSFVFATTEEPRHDPQLLEVIGTLSATAYAAEALVRAAAGAQDVAADAARTAGVDADLERDAAVAAAKVKVAIEEVALRAAGRLFEVGGASATRQSAHLDRHWRNLRTLFSHNPTTYKARVLGDLVVNDTPLPDTGFF</sequence>
<feature type="region of interest" description="Disordered" evidence="2">
    <location>
        <begin position="1"/>
        <end position="23"/>
    </location>
</feature>
<protein>
    <submittedName>
        <fullName evidence="4">Acyl-CoA dehydrogenase</fullName>
    </submittedName>
</protein>
<feature type="domain" description="Acyl-CoA dehydrogenase C-terminal" evidence="3">
    <location>
        <begin position="251"/>
        <end position="385"/>
    </location>
</feature>
<evidence type="ECO:0000256" key="1">
    <source>
        <dbReference type="ARBA" id="ARBA00023002"/>
    </source>
</evidence>
<dbReference type="PIRSF" id="PIRSF016578">
    <property type="entry name" value="HsaA"/>
    <property type="match status" value="1"/>
</dbReference>
<evidence type="ECO:0000259" key="3">
    <source>
        <dbReference type="Pfam" id="PF08028"/>
    </source>
</evidence>
<evidence type="ECO:0000256" key="2">
    <source>
        <dbReference type="SAM" id="MobiDB-lite"/>
    </source>
</evidence>
<proteinExistence type="predicted"/>
<dbReference type="SUPFAM" id="SSF56645">
    <property type="entry name" value="Acyl-CoA dehydrogenase NM domain-like"/>
    <property type="match status" value="1"/>
</dbReference>
<comment type="caution">
    <text evidence="4">The sequence shown here is derived from an EMBL/GenBank/DDBJ whole genome shotgun (WGS) entry which is preliminary data.</text>
</comment>
<reference evidence="4 5" key="1">
    <citation type="submission" date="2019-10" db="EMBL/GenBank/DDBJ databases">
        <title>Draft Genome Assembly of Rhodococcus zopfii DSM44189.</title>
        <authorList>
            <person name="Sutton J.M."/>
            <person name="Akob D.M."/>
            <person name="Bushman T.J."/>
        </authorList>
    </citation>
    <scope>NUCLEOTIDE SEQUENCE [LARGE SCALE GENOMIC DNA]</scope>
    <source>
        <strain evidence="4 5">DSM 44189</strain>
    </source>
</reference>
<dbReference type="InterPro" id="IPR036250">
    <property type="entry name" value="AcylCo_DH-like_C"/>
</dbReference>
<keyword evidence="5" id="KW-1185">Reference proteome</keyword>
<organism evidence="4 5">
    <name type="scientific">Rhodococcus zopfii</name>
    <dbReference type="NCBI Taxonomy" id="43772"/>
    <lineage>
        <taxon>Bacteria</taxon>
        <taxon>Bacillati</taxon>
        <taxon>Actinomycetota</taxon>
        <taxon>Actinomycetes</taxon>
        <taxon>Mycobacteriales</taxon>
        <taxon>Nocardiaceae</taxon>
        <taxon>Rhodococcus</taxon>
    </lineage>
</organism>
<dbReference type="EMBL" id="WBMO01000001">
    <property type="protein sequence ID" value="MDV2476151.1"/>
    <property type="molecule type" value="Genomic_DNA"/>
</dbReference>
<dbReference type="PANTHER" id="PTHR43884:SF12">
    <property type="entry name" value="ISOVALERYL-COA DEHYDROGENASE, MITOCHONDRIAL-RELATED"/>
    <property type="match status" value="1"/>
</dbReference>